<evidence type="ECO:0000313" key="2">
    <source>
        <dbReference type="Proteomes" id="UP000546200"/>
    </source>
</evidence>
<organism evidence="1 2">
    <name type="scientific">Sphingomonas aerophila</name>
    <dbReference type="NCBI Taxonomy" id="1344948"/>
    <lineage>
        <taxon>Bacteria</taxon>
        <taxon>Pseudomonadati</taxon>
        <taxon>Pseudomonadota</taxon>
        <taxon>Alphaproteobacteria</taxon>
        <taxon>Sphingomonadales</taxon>
        <taxon>Sphingomonadaceae</taxon>
        <taxon>Sphingomonas</taxon>
    </lineage>
</organism>
<keyword evidence="2" id="KW-1185">Reference proteome</keyword>
<name>A0A7W9EXA0_9SPHN</name>
<comment type="caution">
    <text evidence="1">The sequence shown here is derived from an EMBL/GenBank/DDBJ whole genome shotgun (WGS) entry which is preliminary data.</text>
</comment>
<reference evidence="1 2" key="1">
    <citation type="submission" date="2020-08" db="EMBL/GenBank/DDBJ databases">
        <title>Genomic Encyclopedia of Type Strains, Phase IV (KMG-IV): sequencing the most valuable type-strain genomes for metagenomic binning, comparative biology and taxonomic classification.</title>
        <authorList>
            <person name="Goeker M."/>
        </authorList>
    </citation>
    <scope>NUCLEOTIDE SEQUENCE [LARGE SCALE GENOMIC DNA]</scope>
    <source>
        <strain evidence="1 2">DSM 100044</strain>
    </source>
</reference>
<gene>
    <name evidence="1" type="ORF">FHS94_003442</name>
</gene>
<dbReference type="AlphaFoldDB" id="A0A7W9EXA0"/>
<protein>
    <submittedName>
        <fullName evidence="1">Uncharacterized protein</fullName>
    </submittedName>
</protein>
<proteinExistence type="predicted"/>
<evidence type="ECO:0000313" key="1">
    <source>
        <dbReference type="EMBL" id="MBB5716572.1"/>
    </source>
</evidence>
<dbReference type="Proteomes" id="UP000546200">
    <property type="component" value="Unassembled WGS sequence"/>
</dbReference>
<sequence length="135" mass="14667">MFGPAEPHLLAEVLDALDEGKQVVVDGQQEWRGSYAPCLVDGVIDLLLDGHRGPVSFQPERGWTDAEIARALAAVAGHDPSRILPMNGEAAMTGLDEGGLSYLPCLETVLERFVGDRRRCRDWVEAGEILLEAAE</sequence>
<accession>A0A7W9EXA0</accession>
<dbReference type="EMBL" id="JACIJK010000012">
    <property type="protein sequence ID" value="MBB5716572.1"/>
    <property type="molecule type" value="Genomic_DNA"/>
</dbReference>